<organism evidence="1 2">
    <name type="scientific">Oxyplasma meridianum</name>
    <dbReference type="NCBI Taxonomy" id="3073602"/>
    <lineage>
        <taxon>Archaea</taxon>
        <taxon>Methanobacteriati</taxon>
        <taxon>Thermoplasmatota</taxon>
        <taxon>Thermoplasmata</taxon>
        <taxon>Thermoplasmatales</taxon>
        <taxon>Thermoplasmataceae</taxon>
        <taxon>Oxyplasma</taxon>
    </lineage>
</organism>
<dbReference type="AlphaFoldDB" id="A0AAX4NF78"/>
<dbReference type="Proteomes" id="UP001451606">
    <property type="component" value="Chromosome"/>
</dbReference>
<dbReference type="SUPFAM" id="SSF75169">
    <property type="entry name" value="DsrEFH-like"/>
    <property type="match status" value="1"/>
</dbReference>
<evidence type="ECO:0000313" key="2">
    <source>
        <dbReference type="Proteomes" id="UP001451606"/>
    </source>
</evidence>
<accession>A0AAX4NF78</accession>
<dbReference type="EMBL" id="CP133772">
    <property type="protein sequence ID" value="WYX99587.1"/>
    <property type="molecule type" value="Genomic_DNA"/>
</dbReference>
<proteinExistence type="predicted"/>
<dbReference type="KEGG" id="omr:OXIME_000122"/>
<sequence>MEMKKTVFYIITGEMDRARMALMVARRSAEFKRFQDVKVILQGPSEKLLLDENPEIKDNIDFLIKNHNIDSACKFIAEQMNISDPIIKRGVELKPGGERLAALVNDDYVPLVF</sequence>
<evidence type="ECO:0008006" key="3">
    <source>
        <dbReference type="Google" id="ProtNLM"/>
    </source>
</evidence>
<dbReference type="InterPro" id="IPR027396">
    <property type="entry name" value="DsrEFH-like"/>
</dbReference>
<dbReference type="RefSeq" id="WP_393971555.1">
    <property type="nucleotide sequence ID" value="NZ_CP133772.1"/>
</dbReference>
<keyword evidence="2" id="KW-1185">Reference proteome</keyword>
<protein>
    <recommendedName>
        <fullName evidence="3">DsrE family protein</fullName>
    </recommendedName>
</protein>
<dbReference type="GeneID" id="95966844"/>
<evidence type="ECO:0000313" key="1">
    <source>
        <dbReference type="EMBL" id="WYX99587.1"/>
    </source>
</evidence>
<reference evidence="1 2" key="1">
    <citation type="submission" date="2023-09" db="EMBL/GenBank/DDBJ databases">
        <authorList>
            <person name="Golyshina O.V."/>
            <person name="Lunev E.A."/>
            <person name="Bargiela R."/>
            <person name="Gaines M.C."/>
            <person name="Daum B."/>
            <person name="Bale N.J."/>
            <person name="Koenen M."/>
            <person name="Sinninghe Damst J.S."/>
            <person name="Yakimov M."/>
            <person name="Golyshin P.N."/>
        </authorList>
    </citation>
    <scope>NUCLEOTIDE SEQUENCE [LARGE SCALE GENOMIC DNA]</scope>
    <source>
        <strain evidence="1 2">M1</strain>
    </source>
</reference>
<name>A0AAX4NF78_9ARCH</name>
<gene>
    <name evidence="1" type="ORF">OXIME_000122</name>
</gene>
<dbReference type="Gene3D" id="3.40.1260.10">
    <property type="entry name" value="DsrEFH-like"/>
    <property type="match status" value="1"/>
</dbReference>